<dbReference type="Gramene" id="OB01G24680.1">
    <property type="protein sequence ID" value="OB01G24680.1"/>
    <property type="gene ID" value="OB01G24680"/>
</dbReference>
<protein>
    <submittedName>
        <fullName evidence="1">Uncharacterized protein</fullName>
    </submittedName>
</protein>
<proteinExistence type="predicted"/>
<dbReference type="Proteomes" id="UP000006038">
    <property type="component" value="Chromosome 1"/>
</dbReference>
<dbReference type="AlphaFoldDB" id="J3KZR2"/>
<reference evidence="1" key="2">
    <citation type="submission" date="2013-04" db="UniProtKB">
        <authorList>
            <consortium name="EnsemblPlants"/>
        </authorList>
    </citation>
    <scope>IDENTIFICATION</scope>
</reference>
<name>J3KZR2_ORYBR</name>
<sequence length="58" mass="6305">MADGEVALALCSRCMLCGSGSCPPHGGATFAVLLHGRGRNRVDLHRQEQQPKERCIDR</sequence>
<organism evidence="1">
    <name type="scientific">Oryza brachyantha</name>
    <name type="common">malo sina</name>
    <dbReference type="NCBI Taxonomy" id="4533"/>
    <lineage>
        <taxon>Eukaryota</taxon>
        <taxon>Viridiplantae</taxon>
        <taxon>Streptophyta</taxon>
        <taxon>Embryophyta</taxon>
        <taxon>Tracheophyta</taxon>
        <taxon>Spermatophyta</taxon>
        <taxon>Magnoliopsida</taxon>
        <taxon>Liliopsida</taxon>
        <taxon>Poales</taxon>
        <taxon>Poaceae</taxon>
        <taxon>BOP clade</taxon>
        <taxon>Oryzoideae</taxon>
        <taxon>Oryzeae</taxon>
        <taxon>Oryzinae</taxon>
        <taxon>Oryza</taxon>
    </lineage>
</organism>
<evidence type="ECO:0000313" key="2">
    <source>
        <dbReference type="Proteomes" id="UP000006038"/>
    </source>
</evidence>
<keyword evidence="2" id="KW-1185">Reference proteome</keyword>
<evidence type="ECO:0000313" key="1">
    <source>
        <dbReference type="EnsemblPlants" id="OB01G24680.1"/>
    </source>
</evidence>
<dbReference type="HOGENOM" id="CLU_2982231_0_0_1"/>
<dbReference type="EnsemblPlants" id="OB01G24680.1">
    <property type="protein sequence ID" value="OB01G24680.1"/>
    <property type="gene ID" value="OB01G24680"/>
</dbReference>
<reference evidence="1" key="1">
    <citation type="journal article" date="2013" name="Nat. Commun.">
        <title>Whole-genome sequencing of Oryza brachyantha reveals mechanisms underlying Oryza genome evolution.</title>
        <authorList>
            <person name="Chen J."/>
            <person name="Huang Q."/>
            <person name="Gao D."/>
            <person name="Wang J."/>
            <person name="Lang Y."/>
            <person name="Liu T."/>
            <person name="Li B."/>
            <person name="Bai Z."/>
            <person name="Luis Goicoechea J."/>
            <person name="Liang C."/>
            <person name="Chen C."/>
            <person name="Zhang W."/>
            <person name="Sun S."/>
            <person name="Liao Y."/>
            <person name="Zhang X."/>
            <person name="Yang L."/>
            <person name="Song C."/>
            <person name="Wang M."/>
            <person name="Shi J."/>
            <person name="Liu G."/>
            <person name="Liu J."/>
            <person name="Zhou H."/>
            <person name="Zhou W."/>
            <person name="Yu Q."/>
            <person name="An N."/>
            <person name="Chen Y."/>
            <person name="Cai Q."/>
            <person name="Wang B."/>
            <person name="Liu B."/>
            <person name="Min J."/>
            <person name="Huang Y."/>
            <person name="Wu H."/>
            <person name="Li Z."/>
            <person name="Zhang Y."/>
            <person name="Yin Y."/>
            <person name="Song W."/>
            <person name="Jiang J."/>
            <person name="Jackson S.A."/>
            <person name="Wing R.A."/>
            <person name="Wang J."/>
            <person name="Chen M."/>
        </authorList>
    </citation>
    <scope>NUCLEOTIDE SEQUENCE [LARGE SCALE GENOMIC DNA]</scope>
    <source>
        <strain evidence="1">cv. IRGC 101232</strain>
    </source>
</reference>
<accession>J3KZR2</accession>